<organism evidence="2 3">
    <name type="scientific">Fusicatenibacter saccharivorans</name>
    <dbReference type="NCBI Taxonomy" id="1150298"/>
    <lineage>
        <taxon>Bacteria</taxon>
        <taxon>Bacillati</taxon>
        <taxon>Bacillota</taxon>
        <taxon>Clostridia</taxon>
        <taxon>Lachnospirales</taxon>
        <taxon>Lachnospiraceae</taxon>
        <taxon>Fusicatenibacter</taxon>
    </lineage>
</organism>
<protein>
    <submittedName>
        <fullName evidence="2">Cpl-7 lysozyme C-terminal domain</fullName>
    </submittedName>
</protein>
<evidence type="ECO:0000259" key="1">
    <source>
        <dbReference type="SMART" id="SM01095"/>
    </source>
</evidence>
<feature type="domain" description="Cpl-7 lysozyme C-terminal" evidence="1">
    <location>
        <begin position="21"/>
        <end position="62"/>
    </location>
</feature>
<evidence type="ECO:0000313" key="3">
    <source>
        <dbReference type="Proteomes" id="UP000095706"/>
    </source>
</evidence>
<reference evidence="2 3" key="1">
    <citation type="submission" date="2015-09" db="EMBL/GenBank/DDBJ databases">
        <authorList>
            <consortium name="Pathogen Informatics"/>
        </authorList>
    </citation>
    <scope>NUCLEOTIDE SEQUENCE [LARGE SCALE GENOMIC DNA]</scope>
    <source>
        <strain evidence="2 3">2789STDY5608849</strain>
    </source>
</reference>
<dbReference type="EMBL" id="CYYV01000022">
    <property type="protein sequence ID" value="CUO95641.1"/>
    <property type="molecule type" value="Genomic_DNA"/>
</dbReference>
<dbReference type="Proteomes" id="UP000095706">
    <property type="component" value="Unassembled WGS sequence"/>
</dbReference>
<dbReference type="InterPro" id="IPR013168">
    <property type="entry name" value="Cpl_7_lyso_C"/>
</dbReference>
<proteinExistence type="predicted"/>
<gene>
    <name evidence="2" type="ORF">ERS852406_03254</name>
</gene>
<dbReference type="SMART" id="SM01095">
    <property type="entry name" value="Cpl-7"/>
    <property type="match status" value="1"/>
</dbReference>
<sequence length="62" mass="6883">MTEVKRGMGNELVKSSNKKSVETVAKEVIAGKWGKGGDRKKRLQAAGYDYGAVQRKVNELMR</sequence>
<evidence type="ECO:0000313" key="2">
    <source>
        <dbReference type="EMBL" id="CUO95641.1"/>
    </source>
</evidence>
<dbReference type="Pfam" id="PF08230">
    <property type="entry name" value="CW_7"/>
    <property type="match status" value="1"/>
</dbReference>
<accession>A0A174JAI0</accession>
<dbReference type="AlphaFoldDB" id="A0A174JAI0"/>
<name>A0A174JAI0_9FIRM</name>